<evidence type="ECO:0000256" key="7">
    <source>
        <dbReference type="SAM" id="Phobius"/>
    </source>
</evidence>
<evidence type="ECO:0000256" key="1">
    <source>
        <dbReference type="ARBA" id="ARBA00004141"/>
    </source>
</evidence>
<dbReference type="PANTHER" id="PTHR33048">
    <property type="entry name" value="PTH11-LIKE INTEGRAL MEMBRANE PROTEIN (AFU_ORTHOLOGUE AFUA_5G11245)"/>
    <property type="match status" value="1"/>
</dbReference>
<protein>
    <recommendedName>
        <fullName evidence="8">Rhodopsin domain-containing protein</fullName>
    </recommendedName>
</protein>
<keyword evidence="3 7" id="KW-1133">Transmembrane helix</keyword>
<sequence length="413" mass="46101">MSNRLELGRLAAFSPSREHKRTRKEEEHPISASLIQAEIAKVNEKICEGTPVESRAWAVTITALVGGPLAIAAVVLRCYSRYSVARQFGSDDSIIVISTAVLIVLFVLEVYNGMANGFGLRIWDLDPNKVQQLLKIFYIAEILYVVNITLIKTFILLFYGTMSCRESVPSSSSASQLSAPASSQPEPFSLATSPPSSHSTPTPRSHTSSNPRTPYGATKDHQFPSPFSVSSRPQTEKSDRTSSSPLYDKRVITSPDDAFLRNLEWEARMTPVWVNPRFDRRGNIVSVHSIQHGSIYGNIHHGSTHRDSTHRDNTHRRTYRESTHRSSLHHASASNSSDTSLFLLQGPRLSDDEDILRLSRGDSTEAMKGDSSEENIVTEDVEIGLALNRNMELRCLRSLELEVIRNSGKWIQR</sequence>
<feature type="compositionally biased region" description="Low complexity" evidence="6">
    <location>
        <begin position="173"/>
        <end position="185"/>
    </location>
</feature>
<dbReference type="OrthoDB" id="5329176at2759"/>
<evidence type="ECO:0000256" key="3">
    <source>
        <dbReference type="ARBA" id="ARBA00022989"/>
    </source>
</evidence>
<evidence type="ECO:0000256" key="5">
    <source>
        <dbReference type="ARBA" id="ARBA00038359"/>
    </source>
</evidence>
<dbReference type="GO" id="GO:0016020">
    <property type="term" value="C:membrane"/>
    <property type="evidence" value="ECO:0007669"/>
    <property type="project" value="UniProtKB-SubCell"/>
</dbReference>
<evidence type="ECO:0000259" key="8">
    <source>
        <dbReference type="Pfam" id="PF20684"/>
    </source>
</evidence>
<evidence type="ECO:0000256" key="2">
    <source>
        <dbReference type="ARBA" id="ARBA00022692"/>
    </source>
</evidence>
<organism evidence="9 10">
    <name type="scientific">Cudoniella acicularis</name>
    <dbReference type="NCBI Taxonomy" id="354080"/>
    <lineage>
        <taxon>Eukaryota</taxon>
        <taxon>Fungi</taxon>
        <taxon>Dikarya</taxon>
        <taxon>Ascomycota</taxon>
        <taxon>Pezizomycotina</taxon>
        <taxon>Leotiomycetes</taxon>
        <taxon>Helotiales</taxon>
        <taxon>Tricladiaceae</taxon>
        <taxon>Cudoniella</taxon>
    </lineage>
</organism>
<feature type="region of interest" description="Disordered" evidence="6">
    <location>
        <begin position="296"/>
        <end position="334"/>
    </location>
</feature>
<gene>
    <name evidence="9" type="ORF">G7Y89_g3406</name>
</gene>
<keyword evidence="10" id="KW-1185">Reference proteome</keyword>
<feature type="domain" description="Rhodopsin" evidence="8">
    <location>
        <begin position="76"/>
        <end position="160"/>
    </location>
</feature>
<comment type="subcellular location">
    <subcellularLocation>
        <location evidence="1">Membrane</location>
        <topology evidence="1">Multi-pass membrane protein</topology>
    </subcellularLocation>
</comment>
<name>A0A8H4W7P3_9HELO</name>
<dbReference type="InterPro" id="IPR049326">
    <property type="entry name" value="Rhodopsin_dom_fungi"/>
</dbReference>
<dbReference type="AlphaFoldDB" id="A0A8H4W7P3"/>
<dbReference type="PANTHER" id="PTHR33048:SF47">
    <property type="entry name" value="INTEGRAL MEMBRANE PROTEIN-RELATED"/>
    <property type="match status" value="1"/>
</dbReference>
<keyword evidence="4 7" id="KW-0472">Membrane</keyword>
<reference evidence="9 10" key="1">
    <citation type="submission" date="2020-03" db="EMBL/GenBank/DDBJ databases">
        <title>Draft Genome Sequence of Cudoniella acicularis.</title>
        <authorList>
            <person name="Buettner E."/>
            <person name="Kellner H."/>
        </authorList>
    </citation>
    <scope>NUCLEOTIDE SEQUENCE [LARGE SCALE GENOMIC DNA]</scope>
    <source>
        <strain evidence="9 10">DSM 108380</strain>
    </source>
</reference>
<evidence type="ECO:0000313" key="9">
    <source>
        <dbReference type="EMBL" id="KAF4634695.1"/>
    </source>
</evidence>
<feature type="transmembrane region" description="Helical" evidence="7">
    <location>
        <begin position="56"/>
        <end position="80"/>
    </location>
</feature>
<evidence type="ECO:0000313" key="10">
    <source>
        <dbReference type="Proteomes" id="UP000566819"/>
    </source>
</evidence>
<dbReference type="Proteomes" id="UP000566819">
    <property type="component" value="Unassembled WGS sequence"/>
</dbReference>
<dbReference type="InterPro" id="IPR052337">
    <property type="entry name" value="SAT4-like"/>
</dbReference>
<accession>A0A8H4W7P3</accession>
<feature type="transmembrane region" description="Helical" evidence="7">
    <location>
        <begin position="136"/>
        <end position="159"/>
    </location>
</feature>
<comment type="similarity">
    <text evidence="5">Belongs to the SAT4 family.</text>
</comment>
<evidence type="ECO:0000256" key="6">
    <source>
        <dbReference type="SAM" id="MobiDB-lite"/>
    </source>
</evidence>
<keyword evidence="2 7" id="KW-0812">Transmembrane</keyword>
<dbReference type="EMBL" id="JAAMPI010000166">
    <property type="protein sequence ID" value="KAF4634695.1"/>
    <property type="molecule type" value="Genomic_DNA"/>
</dbReference>
<evidence type="ECO:0000256" key="4">
    <source>
        <dbReference type="ARBA" id="ARBA00023136"/>
    </source>
</evidence>
<feature type="region of interest" description="Disordered" evidence="6">
    <location>
        <begin position="173"/>
        <end position="249"/>
    </location>
</feature>
<feature type="compositionally biased region" description="Low complexity" evidence="6">
    <location>
        <begin position="192"/>
        <end position="214"/>
    </location>
</feature>
<proteinExistence type="inferred from homology"/>
<dbReference type="Pfam" id="PF20684">
    <property type="entry name" value="Fung_rhodopsin"/>
    <property type="match status" value="1"/>
</dbReference>
<comment type="caution">
    <text evidence="9">The sequence shown here is derived from an EMBL/GenBank/DDBJ whole genome shotgun (WGS) entry which is preliminary data.</text>
</comment>
<feature type="transmembrane region" description="Helical" evidence="7">
    <location>
        <begin position="92"/>
        <end position="111"/>
    </location>
</feature>